<protein>
    <submittedName>
        <fullName evidence="2">Uncharacterized protein</fullName>
    </submittedName>
</protein>
<reference evidence="2" key="2">
    <citation type="submission" date="2018-03" db="EMBL/GenBank/DDBJ databases">
        <title>The Triticum urartu genome reveals the dynamic nature of wheat genome evolution.</title>
        <authorList>
            <person name="Ling H."/>
            <person name="Ma B."/>
            <person name="Shi X."/>
            <person name="Liu H."/>
            <person name="Dong L."/>
            <person name="Sun H."/>
            <person name="Cao Y."/>
            <person name="Gao Q."/>
            <person name="Zheng S."/>
            <person name="Li Y."/>
            <person name="Yu Y."/>
            <person name="Du H."/>
            <person name="Qi M."/>
            <person name="Li Y."/>
            <person name="Yu H."/>
            <person name="Cui Y."/>
            <person name="Wang N."/>
            <person name="Chen C."/>
            <person name="Wu H."/>
            <person name="Zhao Y."/>
            <person name="Zhang J."/>
            <person name="Li Y."/>
            <person name="Zhou W."/>
            <person name="Zhang B."/>
            <person name="Hu W."/>
            <person name="Eijk M."/>
            <person name="Tang J."/>
            <person name="Witsenboer H."/>
            <person name="Zhao S."/>
            <person name="Li Z."/>
            <person name="Zhang A."/>
            <person name="Wang D."/>
            <person name="Liang C."/>
        </authorList>
    </citation>
    <scope>NUCLEOTIDE SEQUENCE [LARGE SCALE GENOMIC DNA]</scope>
    <source>
        <strain evidence="2">cv. G1812</strain>
    </source>
</reference>
<dbReference type="EnsemblPlants" id="TuG1812G0200001991.01.T01">
    <property type="protein sequence ID" value="TuG1812G0200001991.01.T01.cds415030"/>
    <property type="gene ID" value="TuG1812G0200001991.01"/>
</dbReference>
<name>A0A8R7PC92_TRIUA</name>
<keyword evidence="3" id="KW-1185">Reference proteome</keyword>
<reference evidence="3" key="1">
    <citation type="journal article" date="2013" name="Nature">
        <title>Draft genome of the wheat A-genome progenitor Triticum urartu.</title>
        <authorList>
            <person name="Ling H.Q."/>
            <person name="Zhao S."/>
            <person name="Liu D."/>
            <person name="Wang J."/>
            <person name="Sun H."/>
            <person name="Zhang C."/>
            <person name="Fan H."/>
            <person name="Li D."/>
            <person name="Dong L."/>
            <person name="Tao Y."/>
            <person name="Gao C."/>
            <person name="Wu H."/>
            <person name="Li Y."/>
            <person name="Cui Y."/>
            <person name="Guo X."/>
            <person name="Zheng S."/>
            <person name="Wang B."/>
            <person name="Yu K."/>
            <person name="Liang Q."/>
            <person name="Yang W."/>
            <person name="Lou X."/>
            <person name="Chen J."/>
            <person name="Feng M."/>
            <person name="Jian J."/>
            <person name="Zhang X."/>
            <person name="Luo G."/>
            <person name="Jiang Y."/>
            <person name="Liu J."/>
            <person name="Wang Z."/>
            <person name="Sha Y."/>
            <person name="Zhang B."/>
            <person name="Wu H."/>
            <person name="Tang D."/>
            <person name="Shen Q."/>
            <person name="Xue P."/>
            <person name="Zou S."/>
            <person name="Wang X."/>
            <person name="Liu X."/>
            <person name="Wang F."/>
            <person name="Yang Y."/>
            <person name="An X."/>
            <person name="Dong Z."/>
            <person name="Zhang K."/>
            <person name="Zhang X."/>
            <person name="Luo M.C."/>
            <person name="Dvorak J."/>
            <person name="Tong Y."/>
            <person name="Wang J."/>
            <person name="Yang H."/>
            <person name="Li Z."/>
            <person name="Wang D."/>
            <person name="Zhang A."/>
            <person name="Wang J."/>
        </authorList>
    </citation>
    <scope>NUCLEOTIDE SEQUENCE</scope>
    <source>
        <strain evidence="3">cv. G1812</strain>
    </source>
</reference>
<dbReference type="Proteomes" id="UP000015106">
    <property type="component" value="Chromosome 2"/>
</dbReference>
<accession>A0A8R7PC92</accession>
<organism evidence="2 3">
    <name type="scientific">Triticum urartu</name>
    <name type="common">Red wild einkorn</name>
    <name type="synonym">Crithodium urartu</name>
    <dbReference type="NCBI Taxonomy" id="4572"/>
    <lineage>
        <taxon>Eukaryota</taxon>
        <taxon>Viridiplantae</taxon>
        <taxon>Streptophyta</taxon>
        <taxon>Embryophyta</taxon>
        <taxon>Tracheophyta</taxon>
        <taxon>Spermatophyta</taxon>
        <taxon>Magnoliopsida</taxon>
        <taxon>Liliopsida</taxon>
        <taxon>Poales</taxon>
        <taxon>Poaceae</taxon>
        <taxon>BOP clade</taxon>
        <taxon>Pooideae</taxon>
        <taxon>Triticodae</taxon>
        <taxon>Triticeae</taxon>
        <taxon>Triticinae</taxon>
        <taxon>Triticum</taxon>
    </lineage>
</organism>
<evidence type="ECO:0000313" key="2">
    <source>
        <dbReference type="EnsemblPlants" id="TuG1812G0200001991.01.T01.cds415030"/>
    </source>
</evidence>
<evidence type="ECO:0000313" key="3">
    <source>
        <dbReference type="Proteomes" id="UP000015106"/>
    </source>
</evidence>
<dbReference type="AlphaFoldDB" id="A0A8R7PC92"/>
<feature type="compositionally biased region" description="Basic and acidic residues" evidence="1">
    <location>
        <begin position="7"/>
        <end position="18"/>
    </location>
</feature>
<feature type="region of interest" description="Disordered" evidence="1">
    <location>
        <begin position="1"/>
        <end position="24"/>
    </location>
</feature>
<evidence type="ECO:0000256" key="1">
    <source>
        <dbReference type="SAM" id="MobiDB-lite"/>
    </source>
</evidence>
<sequence length="105" mass="11005">MVAGRGTKADAEARDSSPSDRWPWKSCVATSTPGAFLSISLVDSSHHPVHATALRPALPRYDSSAAVAGPLLPSKCKPAPLDDLFPTSAFISTYFISPLPTSANP</sequence>
<reference evidence="2" key="3">
    <citation type="submission" date="2022-06" db="UniProtKB">
        <authorList>
            <consortium name="EnsemblPlants"/>
        </authorList>
    </citation>
    <scope>IDENTIFICATION</scope>
</reference>
<dbReference type="Gramene" id="TuG1812G0200001991.01.T01">
    <property type="protein sequence ID" value="TuG1812G0200001991.01.T01.cds415030"/>
    <property type="gene ID" value="TuG1812G0200001991.01"/>
</dbReference>
<proteinExistence type="predicted"/>